<comment type="caution">
    <text evidence="1">The sequence shown here is derived from an EMBL/GenBank/DDBJ whole genome shotgun (WGS) entry which is preliminary data.</text>
</comment>
<name>A0A1F4V232_UNCKA</name>
<protein>
    <submittedName>
        <fullName evidence="1">Uncharacterized protein</fullName>
    </submittedName>
</protein>
<dbReference type="STRING" id="1802624.A2982_04010"/>
<proteinExistence type="predicted"/>
<reference evidence="1 2" key="1">
    <citation type="journal article" date="2016" name="Nat. Commun.">
        <title>Thousands of microbial genomes shed light on interconnected biogeochemical processes in an aquifer system.</title>
        <authorList>
            <person name="Anantharaman K."/>
            <person name="Brown C.T."/>
            <person name="Hug L.A."/>
            <person name="Sharon I."/>
            <person name="Castelle C.J."/>
            <person name="Probst A.J."/>
            <person name="Thomas B.C."/>
            <person name="Singh A."/>
            <person name="Wilkins M.J."/>
            <person name="Karaoz U."/>
            <person name="Brodie E.L."/>
            <person name="Williams K.H."/>
            <person name="Hubbard S.S."/>
            <person name="Banfield J.F."/>
        </authorList>
    </citation>
    <scope>NUCLEOTIDE SEQUENCE [LARGE SCALE GENOMIC DNA]</scope>
</reference>
<dbReference type="EMBL" id="MEVH01000027">
    <property type="protein sequence ID" value="OGC51238.1"/>
    <property type="molecule type" value="Genomic_DNA"/>
</dbReference>
<gene>
    <name evidence="1" type="ORF">A2982_04010</name>
</gene>
<accession>A0A1F4V232</accession>
<dbReference type="Proteomes" id="UP000178771">
    <property type="component" value="Unassembled WGS sequence"/>
</dbReference>
<evidence type="ECO:0000313" key="2">
    <source>
        <dbReference type="Proteomes" id="UP000178771"/>
    </source>
</evidence>
<sequence>MPKDDHPEQVATIAPEMHALFIKEKTPSELAIESLEKNQSTVQQLEAEIDYVNGIVREDHNISNLGRRIGARFTAFVSKITGEKETLLAELESRYANAQSEYWLQRIQYLIELERVQGRDLSHERYEAGDQLWAWGYLEKLTNIARLNGQRRFRNVTELAKLGLRVSRVNGTNFIYTTLVSESQIAGLAKISARSLECMREFNSSKGDVTAVIIPSEFFPRPCALIDSRVIISNMEVANQGSTFCHEVAHVRAGESPVLGLKEGLAVYIQQKIFPKDPLAKVQRQRGYGEAASPRRQSQQGADALLSHTQYLENVSPVKISEQYKQEYAYRFGRLFVEGFLSYFMFSGSTAEQAFSTFTKFYQLTQKPDIYSQTKEDPNLPEHGKPLVKNGIPVAPQREIVEQCLLKMGIDPDHHIFKEILNGTVMNVTTDA</sequence>
<organism evidence="1 2">
    <name type="scientific">candidate division WWE3 bacterium RIFCSPLOWO2_01_FULL_39_13</name>
    <dbReference type="NCBI Taxonomy" id="1802624"/>
    <lineage>
        <taxon>Bacteria</taxon>
        <taxon>Katanobacteria</taxon>
    </lineage>
</organism>
<evidence type="ECO:0000313" key="1">
    <source>
        <dbReference type="EMBL" id="OGC51238.1"/>
    </source>
</evidence>
<dbReference type="AlphaFoldDB" id="A0A1F4V232"/>